<dbReference type="RefSeq" id="WP_310024051.1">
    <property type="nucleotide sequence ID" value="NZ_JAVDVI010000001.1"/>
</dbReference>
<organism evidence="1 2">
    <name type="scientific">Flavobacterium arsenatis</name>
    <dbReference type="NCBI Taxonomy" id="1484332"/>
    <lineage>
        <taxon>Bacteria</taxon>
        <taxon>Pseudomonadati</taxon>
        <taxon>Bacteroidota</taxon>
        <taxon>Flavobacteriia</taxon>
        <taxon>Flavobacteriales</taxon>
        <taxon>Flavobacteriaceae</taxon>
        <taxon>Flavobacterium</taxon>
    </lineage>
</organism>
<name>A0ABU1TKJ5_9FLAO</name>
<dbReference type="Proteomes" id="UP001255185">
    <property type="component" value="Unassembled WGS sequence"/>
</dbReference>
<sequence length="250" mass="28734">MRNNILLVFLMLTQFMFSQEEKLIKGKVVVKDAMVKGIRVVNLVSEKEVLTDNKGEFSIWVKPEDLLVFSAKHLDHMRKFIEEEDYNSSLITIEMTSKITQLDEVEVRNYSNINAVSLGILSKPAKVYTPAERRLQTATGLYPTANVGTMMGGSIGLDPLLNWMSGRTSMLKKEAEVEKKEFLLHKLKNLFEESYYTEKLKIKKEAIKAFQYYIIYDERFINALNSKNKLLATFLIGGLAQEFKKISNEK</sequence>
<proteinExistence type="predicted"/>
<keyword evidence="2" id="KW-1185">Reference proteome</keyword>
<evidence type="ECO:0000313" key="1">
    <source>
        <dbReference type="EMBL" id="MDR6966455.1"/>
    </source>
</evidence>
<evidence type="ECO:0000313" key="2">
    <source>
        <dbReference type="Proteomes" id="UP001255185"/>
    </source>
</evidence>
<dbReference type="EMBL" id="JAVDVI010000001">
    <property type="protein sequence ID" value="MDR6966455.1"/>
    <property type="molecule type" value="Genomic_DNA"/>
</dbReference>
<protein>
    <recommendedName>
        <fullName evidence="3">Carboxypeptidase-like regulatory domain-containing protein</fullName>
    </recommendedName>
</protein>
<reference evidence="1 2" key="1">
    <citation type="submission" date="2023-07" db="EMBL/GenBank/DDBJ databases">
        <title>Sorghum-associated microbial communities from plants grown in Nebraska, USA.</title>
        <authorList>
            <person name="Schachtman D."/>
        </authorList>
    </citation>
    <scope>NUCLEOTIDE SEQUENCE [LARGE SCALE GENOMIC DNA]</scope>
    <source>
        <strain evidence="1 2">3773</strain>
    </source>
</reference>
<gene>
    <name evidence="1" type="ORF">J2X31_000448</name>
</gene>
<accession>A0ABU1TKJ5</accession>
<comment type="caution">
    <text evidence="1">The sequence shown here is derived from an EMBL/GenBank/DDBJ whole genome shotgun (WGS) entry which is preliminary data.</text>
</comment>
<evidence type="ECO:0008006" key="3">
    <source>
        <dbReference type="Google" id="ProtNLM"/>
    </source>
</evidence>